<feature type="chain" id="PRO_5013233644" description="Lipoprotein" evidence="1">
    <location>
        <begin position="25"/>
        <end position="205"/>
    </location>
</feature>
<keyword evidence="1" id="KW-0732">Signal</keyword>
<evidence type="ECO:0000313" key="2">
    <source>
        <dbReference type="EMBL" id="SBW04088.1"/>
    </source>
</evidence>
<evidence type="ECO:0000256" key="1">
    <source>
        <dbReference type="SAM" id="SignalP"/>
    </source>
</evidence>
<sequence>MKAYSQILLLFIFMSCLFISCSNDKDLPEENKTYTFHSIMWKLEEGDKQEVIEDHRSISIHNNVDEPAIITNKSEDYIKDYSHFHNSEDAELLTQLMGEDYTLSIPSEISLLSSDYVYYSGKEAPLRIGEKVELEPSTKVKESTTLPPHSKLTTNVTIYQNKITATYRIRLVADDDSFDYKDIHGKWTGVFLRNMESSSVVEEIK</sequence>
<name>A0A212JXJ2_9BACT</name>
<dbReference type="PROSITE" id="PS51257">
    <property type="entry name" value="PROKAR_LIPOPROTEIN"/>
    <property type="match status" value="1"/>
</dbReference>
<dbReference type="Gene3D" id="2.170.15.10">
    <property type="entry name" value="Proaerolysin, chain A, domain 3"/>
    <property type="match status" value="1"/>
</dbReference>
<gene>
    <name evidence="2" type="ORF">KL86DYS2_12551</name>
</gene>
<dbReference type="EMBL" id="FLUL01000001">
    <property type="protein sequence ID" value="SBW04088.1"/>
    <property type="molecule type" value="Genomic_DNA"/>
</dbReference>
<evidence type="ECO:0008006" key="3">
    <source>
        <dbReference type="Google" id="ProtNLM"/>
    </source>
</evidence>
<proteinExistence type="predicted"/>
<dbReference type="AlphaFoldDB" id="A0A212JXJ2"/>
<feature type="signal peptide" evidence="1">
    <location>
        <begin position="1"/>
        <end position="24"/>
    </location>
</feature>
<protein>
    <recommendedName>
        <fullName evidence="3">Lipoprotein</fullName>
    </recommendedName>
</protein>
<accession>A0A212JXJ2</accession>
<organism evidence="2">
    <name type="scientific">uncultured Dysgonomonas sp</name>
    <dbReference type="NCBI Taxonomy" id="206096"/>
    <lineage>
        <taxon>Bacteria</taxon>
        <taxon>Pseudomonadati</taxon>
        <taxon>Bacteroidota</taxon>
        <taxon>Bacteroidia</taxon>
        <taxon>Bacteroidales</taxon>
        <taxon>Dysgonomonadaceae</taxon>
        <taxon>Dysgonomonas</taxon>
        <taxon>environmental samples</taxon>
    </lineage>
</organism>
<reference evidence="2" key="1">
    <citation type="submission" date="2016-04" db="EMBL/GenBank/DDBJ databases">
        <authorList>
            <person name="Evans L.H."/>
            <person name="Alamgir A."/>
            <person name="Owens N."/>
            <person name="Weber N.D."/>
            <person name="Virtaneva K."/>
            <person name="Barbian K."/>
            <person name="Babar A."/>
            <person name="Rosenke K."/>
        </authorList>
    </citation>
    <scope>NUCLEOTIDE SEQUENCE</scope>
    <source>
        <strain evidence="2">86-2</strain>
    </source>
</reference>